<dbReference type="EMBL" id="ML180256">
    <property type="protein sequence ID" value="THU78123.1"/>
    <property type="molecule type" value="Genomic_DNA"/>
</dbReference>
<dbReference type="Proteomes" id="UP000297245">
    <property type="component" value="Unassembled WGS sequence"/>
</dbReference>
<dbReference type="OrthoDB" id="2014201at2759"/>
<organism evidence="1 2">
    <name type="scientific">Dendrothele bispora (strain CBS 962.96)</name>
    <dbReference type="NCBI Taxonomy" id="1314807"/>
    <lineage>
        <taxon>Eukaryota</taxon>
        <taxon>Fungi</taxon>
        <taxon>Dikarya</taxon>
        <taxon>Basidiomycota</taxon>
        <taxon>Agaricomycotina</taxon>
        <taxon>Agaricomycetes</taxon>
        <taxon>Agaricomycetidae</taxon>
        <taxon>Agaricales</taxon>
        <taxon>Agaricales incertae sedis</taxon>
        <taxon>Dendrothele</taxon>
    </lineage>
</organism>
<dbReference type="AlphaFoldDB" id="A0A4S8KR55"/>
<keyword evidence="2" id="KW-1185">Reference proteome</keyword>
<reference evidence="1 2" key="1">
    <citation type="journal article" date="2019" name="Nat. Ecol. Evol.">
        <title>Megaphylogeny resolves global patterns of mushroom evolution.</title>
        <authorList>
            <person name="Varga T."/>
            <person name="Krizsan K."/>
            <person name="Foldi C."/>
            <person name="Dima B."/>
            <person name="Sanchez-Garcia M."/>
            <person name="Sanchez-Ramirez S."/>
            <person name="Szollosi G.J."/>
            <person name="Szarkandi J.G."/>
            <person name="Papp V."/>
            <person name="Albert L."/>
            <person name="Andreopoulos W."/>
            <person name="Angelini C."/>
            <person name="Antonin V."/>
            <person name="Barry K.W."/>
            <person name="Bougher N.L."/>
            <person name="Buchanan P."/>
            <person name="Buyck B."/>
            <person name="Bense V."/>
            <person name="Catcheside P."/>
            <person name="Chovatia M."/>
            <person name="Cooper J."/>
            <person name="Damon W."/>
            <person name="Desjardin D."/>
            <person name="Finy P."/>
            <person name="Geml J."/>
            <person name="Haridas S."/>
            <person name="Hughes K."/>
            <person name="Justo A."/>
            <person name="Karasinski D."/>
            <person name="Kautmanova I."/>
            <person name="Kiss B."/>
            <person name="Kocsube S."/>
            <person name="Kotiranta H."/>
            <person name="LaButti K.M."/>
            <person name="Lechner B.E."/>
            <person name="Liimatainen K."/>
            <person name="Lipzen A."/>
            <person name="Lukacs Z."/>
            <person name="Mihaltcheva S."/>
            <person name="Morgado L.N."/>
            <person name="Niskanen T."/>
            <person name="Noordeloos M.E."/>
            <person name="Ohm R.A."/>
            <person name="Ortiz-Santana B."/>
            <person name="Ovrebo C."/>
            <person name="Racz N."/>
            <person name="Riley R."/>
            <person name="Savchenko A."/>
            <person name="Shiryaev A."/>
            <person name="Soop K."/>
            <person name="Spirin V."/>
            <person name="Szebenyi C."/>
            <person name="Tomsovsky M."/>
            <person name="Tulloss R.E."/>
            <person name="Uehling J."/>
            <person name="Grigoriev I.V."/>
            <person name="Vagvolgyi C."/>
            <person name="Papp T."/>
            <person name="Martin F.M."/>
            <person name="Miettinen O."/>
            <person name="Hibbett D.S."/>
            <person name="Nagy L.G."/>
        </authorList>
    </citation>
    <scope>NUCLEOTIDE SEQUENCE [LARGE SCALE GENOMIC DNA]</scope>
    <source>
        <strain evidence="1 2">CBS 962.96</strain>
    </source>
</reference>
<protein>
    <recommendedName>
        <fullName evidence="3">Nucleotide-diphospho-sugar transferase domain-containing protein</fullName>
    </recommendedName>
</protein>
<dbReference type="InterPro" id="IPR029044">
    <property type="entry name" value="Nucleotide-diphossugar_trans"/>
</dbReference>
<dbReference type="Gene3D" id="3.90.550.10">
    <property type="entry name" value="Spore Coat Polysaccharide Biosynthesis Protein SpsA, Chain A"/>
    <property type="match status" value="1"/>
</dbReference>
<evidence type="ECO:0000313" key="1">
    <source>
        <dbReference type="EMBL" id="THU78123.1"/>
    </source>
</evidence>
<name>A0A4S8KR55_DENBC</name>
<sequence length="356" mass="39061">MRLLLISILRLINIRQRHPSPRAFRSMNKHRHTSHPALFSSRVSSNSVCITKTAGIRARLRGQYTELRIRSLGKELGIDSASYFDTDVLVLRNFEELLNIPWEFGVTPDVYRPGDDKELRDGGEVERGDGGDTSFCDQTVLGQLGIECRSGRSTMKGRQISAVSIGKKSVGGGGLSGSRRRREKMLFAHVIYDGMDTLLTNSSPSQLSGCYTPATSNTLLLARFDYSISPWSTTTSSSLVLTTPKSISPSARAIISTPTSLVGARTITPNKLVSAWASSDAWGGDLEDVEVPCAPSSSFANPAYSFNLKQYLDLDSDHTKQTIEDALALAFKVETVTGDQLTVAKETKWSRWTCSR</sequence>
<gene>
    <name evidence="1" type="ORF">K435DRAFT_876979</name>
</gene>
<evidence type="ECO:0000313" key="2">
    <source>
        <dbReference type="Proteomes" id="UP000297245"/>
    </source>
</evidence>
<proteinExistence type="predicted"/>
<accession>A0A4S8KR55</accession>
<evidence type="ECO:0008006" key="3">
    <source>
        <dbReference type="Google" id="ProtNLM"/>
    </source>
</evidence>